<dbReference type="EMBL" id="KV454001">
    <property type="protein sequence ID" value="ODQ48848.1"/>
    <property type="molecule type" value="Genomic_DNA"/>
</dbReference>
<dbReference type="STRING" id="763406.A0A1E3NT55"/>
<dbReference type="GeneID" id="30179249"/>
<feature type="non-terminal residue" evidence="3">
    <location>
        <position position="1"/>
    </location>
</feature>
<evidence type="ECO:0000313" key="3">
    <source>
        <dbReference type="EMBL" id="ODQ48848.1"/>
    </source>
</evidence>
<dbReference type="InterPro" id="IPR036249">
    <property type="entry name" value="Thioredoxin-like_sf"/>
</dbReference>
<dbReference type="OrthoDB" id="423313at2759"/>
<organism evidence="3 4">
    <name type="scientific">Pichia membranifaciens NRRL Y-2026</name>
    <dbReference type="NCBI Taxonomy" id="763406"/>
    <lineage>
        <taxon>Eukaryota</taxon>
        <taxon>Fungi</taxon>
        <taxon>Dikarya</taxon>
        <taxon>Ascomycota</taxon>
        <taxon>Saccharomycotina</taxon>
        <taxon>Pichiomycetes</taxon>
        <taxon>Pichiales</taxon>
        <taxon>Pichiaceae</taxon>
        <taxon>Pichia</taxon>
    </lineage>
</organism>
<keyword evidence="4" id="KW-1185">Reference proteome</keyword>
<protein>
    <recommendedName>
        <fullName evidence="2">Glutaredoxin domain-containing protein</fullName>
    </recommendedName>
</protein>
<dbReference type="NCBIfam" id="TIGR02180">
    <property type="entry name" value="GRX_euk"/>
    <property type="match status" value="1"/>
</dbReference>
<dbReference type="PANTHER" id="PTHR45694:SF5">
    <property type="entry name" value="GLUTAREDOXIN 2"/>
    <property type="match status" value="1"/>
</dbReference>
<dbReference type="SUPFAM" id="SSF52833">
    <property type="entry name" value="Thioredoxin-like"/>
    <property type="match status" value="1"/>
</dbReference>
<gene>
    <name evidence="3" type="ORF">PICMEDRAFT_28892</name>
</gene>
<dbReference type="Proteomes" id="UP000094455">
    <property type="component" value="Unassembled WGS sequence"/>
</dbReference>
<dbReference type="GO" id="GO:0034599">
    <property type="term" value="P:cellular response to oxidative stress"/>
    <property type="evidence" value="ECO:0007669"/>
    <property type="project" value="TreeGrafter"/>
</dbReference>
<feature type="domain" description="Glutaredoxin" evidence="2">
    <location>
        <begin position="16"/>
        <end position="79"/>
    </location>
</feature>
<evidence type="ECO:0000256" key="1">
    <source>
        <dbReference type="ARBA" id="ARBA00009630"/>
    </source>
</evidence>
<dbReference type="CDD" id="cd03419">
    <property type="entry name" value="GRX_GRXh_1_2_like"/>
    <property type="match status" value="1"/>
</dbReference>
<dbReference type="GO" id="GO:0005796">
    <property type="term" value="C:Golgi lumen"/>
    <property type="evidence" value="ECO:0007669"/>
    <property type="project" value="TreeGrafter"/>
</dbReference>
<dbReference type="FunFam" id="3.40.30.10:FF:000093">
    <property type="entry name" value="Glutaredoxin 2"/>
    <property type="match status" value="1"/>
</dbReference>
<dbReference type="InterPro" id="IPR011899">
    <property type="entry name" value="Glutaredoxin_euk/vir"/>
</dbReference>
<dbReference type="AlphaFoldDB" id="A0A1E3NT55"/>
<dbReference type="Pfam" id="PF00462">
    <property type="entry name" value="Glutaredoxin"/>
    <property type="match status" value="1"/>
</dbReference>
<sequence>FNPRQELEHILSTSPVVIFSKSYCPFSKKLKHLLKTEYHITPEPLIIELDDHENGKELQQHVGETTGRFTVPNFIVDGKSRGGADDILALHDNNELIDLFHQWSTGSAKIKKLGTEK</sequence>
<dbReference type="GO" id="GO:0005801">
    <property type="term" value="C:cis-Golgi network"/>
    <property type="evidence" value="ECO:0007669"/>
    <property type="project" value="UniProtKB-ARBA"/>
</dbReference>
<dbReference type="InterPro" id="IPR014025">
    <property type="entry name" value="Glutaredoxin_subgr"/>
</dbReference>
<dbReference type="GO" id="GO:0000324">
    <property type="term" value="C:fungal-type vacuole"/>
    <property type="evidence" value="ECO:0007669"/>
    <property type="project" value="TreeGrafter"/>
</dbReference>
<dbReference type="Gene3D" id="3.40.30.10">
    <property type="entry name" value="Glutaredoxin"/>
    <property type="match status" value="1"/>
</dbReference>
<dbReference type="InterPro" id="IPR002109">
    <property type="entry name" value="Glutaredoxin"/>
</dbReference>
<dbReference type="RefSeq" id="XP_019019961.1">
    <property type="nucleotide sequence ID" value="XM_019162562.1"/>
</dbReference>
<dbReference type="PRINTS" id="PR00160">
    <property type="entry name" value="GLUTAREDOXIN"/>
</dbReference>
<reference evidence="3 4" key="1">
    <citation type="journal article" date="2016" name="Proc. Natl. Acad. Sci. U.S.A.">
        <title>Comparative genomics of biotechnologically important yeasts.</title>
        <authorList>
            <person name="Riley R."/>
            <person name="Haridas S."/>
            <person name="Wolfe K.H."/>
            <person name="Lopes M.R."/>
            <person name="Hittinger C.T."/>
            <person name="Goeker M."/>
            <person name="Salamov A.A."/>
            <person name="Wisecaver J.H."/>
            <person name="Long T.M."/>
            <person name="Calvey C.H."/>
            <person name="Aerts A.L."/>
            <person name="Barry K.W."/>
            <person name="Choi C."/>
            <person name="Clum A."/>
            <person name="Coughlan A.Y."/>
            <person name="Deshpande S."/>
            <person name="Douglass A.P."/>
            <person name="Hanson S.J."/>
            <person name="Klenk H.-P."/>
            <person name="LaButti K.M."/>
            <person name="Lapidus A."/>
            <person name="Lindquist E.A."/>
            <person name="Lipzen A.M."/>
            <person name="Meier-Kolthoff J.P."/>
            <person name="Ohm R.A."/>
            <person name="Otillar R.P."/>
            <person name="Pangilinan J.L."/>
            <person name="Peng Y."/>
            <person name="Rokas A."/>
            <person name="Rosa C.A."/>
            <person name="Scheuner C."/>
            <person name="Sibirny A.A."/>
            <person name="Slot J.C."/>
            <person name="Stielow J.B."/>
            <person name="Sun H."/>
            <person name="Kurtzman C.P."/>
            <person name="Blackwell M."/>
            <person name="Grigoriev I.V."/>
            <person name="Jeffries T.W."/>
        </authorList>
    </citation>
    <scope>NUCLEOTIDE SEQUENCE [LARGE SCALE GENOMIC DNA]</scope>
    <source>
        <strain evidence="3 4">NRRL Y-2026</strain>
    </source>
</reference>
<name>A0A1E3NT55_9ASCO</name>
<evidence type="ECO:0000313" key="4">
    <source>
        <dbReference type="Proteomes" id="UP000094455"/>
    </source>
</evidence>
<dbReference type="GO" id="GO:0004362">
    <property type="term" value="F:glutathione-disulfide reductase (NADPH) activity"/>
    <property type="evidence" value="ECO:0007669"/>
    <property type="project" value="UniProtKB-ARBA"/>
</dbReference>
<dbReference type="PROSITE" id="PS51354">
    <property type="entry name" value="GLUTAREDOXIN_2"/>
    <property type="match status" value="1"/>
</dbReference>
<comment type="similarity">
    <text evidence="1">Belongs to the glutaredoxin family. Monothiol subfamily.</text>
</comment>
<proteinExistence type="inferred from homology"/>
<evidence type="ECO:0000259" key="2">
    <source>
        <dbReference type="Pfam" id="PF00462"/>
    </source>
</evidence>
<accession>A0A1E3NT55</accession>
<dbReference type="PANTHER" id="PTHR45694">
    <property type="entry name" value="GLUTAREDOXIN 2"/>
    <property type="match status" value="1"/>
</dbReference>